<dbReference type="Pfam" id="PF03632">
    <property type="entry name" value="Glyco_hydro_65m"/>
    <property type="match status" value="1"/>
</dbReference>
<dbReference type="Proteomes" id="UP000728185">
    <property type="component" value="Unassembled WGS sequence"/>
</dbReference>
<comment type="similarity">
    <text evidence="1">Belongs to the glycosyl hydrolase 65 family.</text>
</comment>
<dbReference type="SUPFAM" id="SSF48208">
    <property type="entry name" value="Six-hairpin glycosidases"/>
    <property type="match status" value="1"/>
</dbReference>
<comment type="caution">
    <text evidence="3">The sequence shown here is derived from an EMBL/GenBank/DDBJ whole genome shotgun (WGS) entry which is preliminary data.</text>
</comment>
<evidence type="ECO:0000256" key="1">
    <source>
        <dbReference type="ARBA" id="ARBA00006768"/>
    </source>
</evidence>
<dbReference type="EMBL" id="LUCM01001377">
    <property type="protein sequence ID" value="KAA0199002.1"/>
    <property type="molecule type" value="Genomic_DNA"/>
</dbReference>
<dbReference type="PANTHER" id="PTHR11051:SF8">
    <property type="entry name" value="PROTEIN-GLUCOSYLGALACTOSYLHYDROXYLYSINE GLUCOSIDASE"/>
    <property type="match status" value="1"/>
</dbReference>
<feature type="non-terminal residue" evidence="3">
    <location>
        <position position="1"/>
    </location>
</feature>
<sequence>KGVETTPWNLAAENQVHNTGGVSFAVQQWLLSNMPDSKCSSSFNEPCTKDTIKSDSVQTDRWFTERGLLLLEEVARFWNSRLQFNEEKNAFEILHVMPPDEYTHCCRNSAYTNTIASLALAAPAIFSRRQNRPVKSIYLEWETRASRLWMPRDQEHQLMLEHEDYTLGTCVKQADTVLLTYPLQFDQPALWKRNMIDYYSGVTDPNGPAMTWSIFCICALELNDYENAADYFKRCLLHVKGPFLSWTENKDGSGAANFLTGAGGFLQTLVHGYCGLRLQLVQHRFVNSSCTDPAHRVAMLKLIPSIAGIPDHEDLVLSLRGLAFQGRRLHLKFDWSCCLVEIQLVAGLPLCLCLLSNCTWVFDTVLIVGDEPIRRDFQHLCIVSQSAIDESCISPKTPN</sequence>
<reference evidence="3" key="1">
    <citation type="submission" date="2019-05" db="EMBL/GenBank/DDBJ databases">
        <title>Annotation for the trematode Fasciolopsis buski.</title>
        <authorList>
            <person name="Choi Y.-J."/>
        </authorList>
    </citation>
    <scope>NUCLEOTIDE SEQUENCE</scope>
    <source>
        <strain evidence="3">HT</strain>
        <tissue evidence="3">Whole worm</tissue>
    </source>
</reference>
<dbReference type="InterPro" id="IPR008928">
    <property type="entry name" value="6-hairpin_glycosidase_sf"/>
</dbReference>
<protein>
    <submittedName>
        <fullName evidence="3">Acid trehalase protein 1</fullName>
    </submittedName>
</protein>
<feature type="domain" description="Glycoside hydrolase family 65 central catalytic" evidence="2">
    <location>
        <begin position="62"/>
        <end position="166"/>
    </location>
</feature>
<evidence type="ECO:0000313" key="3">
    <source>
        <dbReference type="EMBL" id="KAA0199002.1"/>
    </source>
</evidence>
<dbReference type="PANTHER" id="PTHR11051">
    <property type="entry name" value="GLYCOSYL HYDROLASE-RELATED"/>
    <property type="match status" value="1"/>
</dbReference>
<proteinExistence type="inferred from homology"/>
<evidence type="ECO:0000313" key="4">
    <source>
        <dbReference type="Proteomes" id="UP000728185"/>
    </source>
</evidence>
<evidence type="ECO:0000259" key="2">
    <source>
        <dbReference type="Pfam" id="PF03632"/>
    </source>
</evidence>
<keyword evidence="4" id="KW-1185">Reference proteome</keyword>
<dbReference type="GO" id="GO:0004553">
    <property type="term" value="F:hydrolase activity, hydrolyzing O-glycosyl compounds"/>
    <property type="evidence" value="ECO:0007669"/>
    <property type="project" value="TreeGrafter"/>
</dbReference>
<name>A0A8E0VQT9_9TREM</name>
<accession>A0A8E0VQT9</accession>
<dbReference type="Gene3D" id="1.50.10.10">
    <property type="match status" value="1"/>
</dbReference>
<dbReference type="InterPro" id="IPR012341">
    <property type="entry name" value="6hp_glycosidase-like_sf"/>
</dbReference>
<gene>
    <name evidence="3" type="ORF">FBUS_08469</name>
</gene>
<organism evidence="3 4">
    <name type="scientific">Fasciolopsis buskii</name>
    <dbReference type="NCBI Taxonomy" id="27845"/>
    <lineage>
        <taxon>Eukaryota</taxon>
        <taxon>Metazoa</taxon>
        <taxon>Spiralia</taxon>
        <taxon>Lophotrochozoa</taxon>
        <taxon>Platyhelminthes</taxon>
        <taxon>Trematoda</taxon>
        <taxon>Digenea</taxon>
        <taxon>Plagiorchiida</taxon>
        <taxon>Echinostomata</taxon>
        <taxon>Echinostomatoidea</taxon>
        <taxon>Fasciolidae</taxon>
        <taxon>Fasciolopsis</taxon>
    </lineage>
</organism>
<dbReference type="GO" id="GO:0005975">
    <property type="term" value="P:carbohydrate metabolic process"/>
    <property type="evidence" value="ECO:0007669"/>
    <property type="project" value="InterPro"/>
</dbReference>
<dbReference type="OrthoDB" id="200349at2759"/>
<dbReference type="InterPro" id="IPR005195">
    <property type="entry name" value="Glyco_hydro_65_M"/>
</dbReference>
<dbReference type="AlphaFoldDB" id="A0A8E0VQT9"/>